<dbReference type="EMBL" id="SJSK01000005">
    <property type="protein sequence ID" value="TCC88603.1"/>
    <property type="molecule type" value="Genomic_DNA"/>
</dbReference>
<sequence length="837" mass="92727">MNSKFYHKTITEYHLHLPLLLFFMCLGTFSYAQPFVHPGILHKLSDLERMKYMVDAQKQPYYDSYLALAADGKSSYGYVVRGDNTMIEIKREPSPSINRYEMESDCRAAYSNALMWFFTKDSRHAEKAIEIFKAWKNLKKFTGSATPLAAGLYGYLLVNAAEIIKHTYGGWSSSDQADFKTMLLYQSGSDKSFKASVNYFAPLTWGNQEIIAQNTMMAIAIYTDDSALYARALRYFKNQAPLSDPLPGGPPTRTDLYESTPYMDRYNRTIPSTYPIPENYLMNGPLVNYIRSSGTARGQCVESARDQDHAQLGLGALATVAEMAYNQGDNLYGESNNLLLAGFEYTTRYNLVTLNWNPPFTALWDRQGLNYLKAVSPDGRASYEKRPVYEMVAAHYKVRAKLASSAYTYTNITIDSAKKKISSYEKSGNATDQPGWGGLTYHREADFVGEPCNSALTKFEIHKLPGTIEAEDFDYSPLAGEGLTYHDSTTGNSGSSYRTSEDVDVQTCTDGGYNVGWTVTGEWLTYTIHVPETKNYEITIRYAASVSTSKIRLEFDGVDKTGNVSLASTGGNQVWADKKITNVSLTAGAYILKVAVAASGFNLNNITIAENPIGKTVWLKASSGKYVQADDNDPNDALWANSTSVGNWQKFLVVDAGSGLIALKAYNNKYVSSGNGTYSMKANKTTIDAECKFKWFEEGDGWISLKNGNYHVSSENGSTAMRCDVPTVGSWEKFNWDATTSSGLTANTITRVNLEPGLADDIVSLFPNPVSDILNVKLSNAFNDKATLNIYNAMGQLMQSFKVSNNSTLNLSNLTPGIYTVKILGDKETTHKKIIKN</sequence>
<dbReference type="InterPro" id="IPR008397">
    <property type="entry name" value="Alginate_lyase_dom"/>
</dbReference>
<dbReference type="InterPro" id="IPR008929">
    <property type="entry name" value="Chondroitin_lyas"/>
</dbReference>
<dbReference type="Gene3D" id="2.80.10.50">
    <property type="match status" value="1"/>
</dbReference>
<evidence type="ECO:0000313" key="4">
    <source>
        <dbReference type="EMBL" id="TCC88603.1"/>
    </source>
</evidence>
<dbReference type="InterPro" id="IPR026444">
    <property type="entry name" value="Secre_tail"/>
</dbReference>
<dbReference type="AlphaFoldDB" id="A0A4R0MPM8"/>
<dbReference type="InterPro" id="IPR006584">
    <property type="entry name" value="Cellulose-bd_IV"/>
</dbReference>
<comment type="caution">
    <text evidence="4">The sequence shown here is derived from an EMBL/GenBank/DDBJ whole genome shotgun (WGS) entry which is preliminary data.</text>
</comment>
<dbReference type="Pfam" id="PF03422">
    <property type="entry name" value="CBM_6"/>
    <property type="match status" value="1"/>
</dbReference>
<feature type="domain" description="CBM6" evidence="3">
    <location>
        <begin position="466"/>
        <end position="609"/>
    </location>
</feature>
<evidence type="ECO:0000256" key="1">
    <source>
        <dbReference type="ARBA" id="ARBA00022729"/>
    </source>
</evidence>
<dbReference type="GO" id="GO:0042597">
    <property type="term" value="C:periplasmic space"/>
    <property type="evidence" value="ECO:0007669"/>
    <property type="project" value="InterPro"/>
</dbReference>
<dbReference type="SUPFAM" id="SSF48230">
    <property type="entry name" value="Chondroitin AC/alginate lyase"/>
    <property type="match status" value="1"/>
</dbReference>
<dbReference type="InterPro" id="IPR005084">
    <property type="entry name" value="CBM6"/>
</dbReference>
<dbReference type="OrthoDB" id="792783at2"/>
<keyword evidence="2" id="KW-0456">Lyase</keyword>
<dbReference type="Pfam" id="PF05426">
    <property type="entry name" value="Alginate_lyase"/>
    <property type="match status" value="1"/>
</dbReference>
<protein>
    <submittedName>
        <fullName evidence="4">Carbohydrate-binding protein</fullName>
    </submittedName>
</protein>
<dbReference type="SUPFAM" id="SSF49785">
    <property type="entry name" value="Galactose-binding domain-like"/>
    <property type="match status" value="1"/>
</dbReference>
<keyword evidence="1" id="KW-0732">Signal</keyword>
<gene>
    <name evidence="4" type="ORF">EZ428_18360</name>
</gene>
<keyword evidence="5" id="KW-1185">Reference proteome</keyword>
<dbReference type="GO" id="GO:0016829">
    <property type="term" value="F:lyase activity"/>
    <property type="evidence" value="ECO:0007669"/>
    <property type="project" value="UniProtKB-KW"/>
</dbReference>
<dbReference type="InterPro" id="IPR008979">
    <property type="entry name" value="Galactose-bd-like_sf"/>
</dbReference>
<dbReference type="CDD" id="cd04080">
    <property type="entry name" value="CBM6_cellulase-like"/>
    <property type="match status" value="1"/>
</dbReference>
<dbReference type="Proteomes" id="UP000292884">
    <property type="component" value="Unassembled WGS sequence"/>
</dbReference>
<dbReference type="SUPFAM" id="SSF50405">
    <property type="entry name" value="Actin-crosslinking proteins"/>
    <property type="match status" value="1"/>
</dbReference>
<name>A0A4R0MPM8_9SPHI</name>
<accession>A0A4R0MPM8</accession>
<evidence type="ECO:0000256" key="2">
    <source>
        <dbReference type="ARBA" id="ARBA00023239"/>
    </source>
</evidence>
<dbReference type="NCBIfam" id="TIGR04183">
    <property type="entry name" value="Por_Secre_tail"/>
    <property type="match status" value="1"/>
</dbReference>
<proteinExistence type="predicted"/>
<dbReference type="SMART" id="SM00606">
    <property type="entry name" value="CBD_IV"/>
    <property type="match status" value="1"/>
</dbReference>
<dbReference type="RefSeq" id="WP_131554657.1">
    <property type="nucleotide sequence ID" value="NZ_SJSK01000005.1"/>
</dbReference>
<reference evidence="4 5" key="1">
    <citation type="submission" date="2019-02" db="EMBL/GenBank/DDBJ databases">
        <title>Pedobacter sp. RP-1-13 sp. nov., isolated from Arctic soil.</title>
        <authorList>
            <person name="Dahal R.H."/>
        </authorList>
    </citation>
    <scope>NUCLEOTIDE SEQUENCE [LARGE SCALE GENOMIC DNA]</scope>
    <source>
        <strain evidence="4 5">RP-1-13</strain>
    </source>
</reference>
<dbReference type="PROSITE" id="PS51175">
    <property type="entry name" value="CBM6"/>
    <property type="match status" value="1"/>
</dbReference>
<organism evidence="4 5">
    <name type="scientific">Pedobacter frigiditerrae</name>
    <dbReference type="NCBI Taxonomy" id="2530452"/>
    <lineage>
        <taxon>Bacteria</taxon>
        <taxon>Pseudomonadati</taxon>
        <taxon>Bacteroidota</taxon>
        <taxon>Sphingobacteriia</taxon>
        <taxon>Sphingobacteriales</taxon>
        <taxon>Sphingobacteriaceae</taxon>
        <taxon>Pedobacter</taxon>
    </lineage>
</organism>
<evidence type="ECO:0000313" key="5">
    <source>
        <dbReference type="Proteomes" id="UP000292884"/>
    </source>
</evidence>
<dbReference type="CDD" id="cd23342">
    <property type="entry name" value="beta-trefoil_FSCN_ZgPorA-like"/>
    <property type="match status" value="1"/>
</dbReference>
<dbReference type="InterPro" id="IPR008999">
    <property type="entry name" value="Actin-crosslinking"/>
</dbReference>
<dbReference type="Pfam" id="PF18962">
    <property type="entry name" value="Por_Secre_tail"/>
    <property type="match status" value="1"/>
</dbReference>
<dbReference type="Gene3D" id="1.50.10.100">
    <property type="entry name" value="Chondroitin AC/alginate lyase"/>
    <property type="match status" value="1"/>
</dbReference>
<evidence type="ECO:0000259" key="3">
    <source>
        <dbReference type="PROSITE" id="PS51175"/>
    </source>
</evidence>
<dbReference type="Gene3D" id="2.60.120.260">
    <property type="entry name" value="Galactose-binding domain-like"/>
    <property type="match status" value="1"/>
</dbReference>
<dbReference type="GO" id="GO:0030246">
    <property type="term" value="F:carbohydrate binding"/>
    <property type="evidence" value="ECO:0007669"/>
    <property type="project" value="InterPro"/>
</dbReference>